<dbReference type="EMBL" id="BTGU01011324">
    <property type="protein sequence ID" value="GMN71295.1"/>
    <property type="molecule type" value="Genomic_DNA"/>
</dbReference>
<evidence type="ECO:0000313" key="4">
    <source>
        <dbReference type="EMBL" id="GMN71295.1"/>
    </source>
</evidence>
<feature type="domain" description="Retrotransposon gag" evidence="3">
    <location>
        <begin position="304"/>
        <end position="396"/>
    </location>
</feature>
<feature type="compositionally biased region" description="Basic and acidic residues" evidence="2">
    <location>
        <begin position="424"/>
        <end position="449"/>
    </location>
</feature>
<evidence type="ECO:0000256" key="2">
    <source>
        <dbReference type="SAM" id="MobiDB-lite"/>
    </source>
</evidence>
<dbReference type="AlphaFoldDB" id="A0AA88EBI5"/>
<organism evidence="4 5">
    <name type="scientific">Ficus carica</name>
    <name type="common">Common fig</name>
    <dbReference type="NCBI Taxonomy" id="3494"/>
    <lineage>
        <taxon>Eukaryota</taxon>
        <taxon>Viridiplantae</taxon>
        <taxon>Streptophyta</taxon>
        <taxon>Embryophyta</taxon>
        <taxon>Tracheophyta</taxon>
        <taxon>Spermatophyta</taxon>
        <taxon>Magnoliopsida</taxon>
        <taxon>eudicotyledons</taxon>
        <taxon>Gunneridae</taxon>
        <taxon>Pentapetalae</taxon>
        <taxon>rosids</taxon>
        <taxon>fabids</taxon>
        <taxon>Rosales</taxon>
        <taxon>Moraceae</taxon>
        <taxon>Ficeae</taxon>
        <taxon>Ficus</taxon>
    </lineage>
</organism>
<dbReference type="PANTHER" id="PTHR33223">
    <property type="entry name" value="CCHC-TYPE DOMAIN-CONTAINING PROTEIN"/>
    <property type="match status" value="1"/>
</dbReference>
<feature type="region of interest" description="Disordered" evidence="2">
    <location>
        <begin position="1"/>
        <end position="25"/>
    </location>
</feature>
<sequence>MAAEHEHQDKLPHGSPVDHQGASTSEAISQITNLTRLVEELTKKHNDQQSHMENITAENQILKNQLMAIHSQAAYSYHYNPYVGYSSGASAGGWQQATSHDQRGANDGTWRLATSYNPPGASVGGWQLATPYHQQRSRATYSPITPMQPLFASEDTPVVNERQAQPRQTAPETSARRQTPTRRSTPDLMQASKDLLQPGTNVEEMMRSIMSEEMRTLEAQMQQRFTSQIHKATTSTPGFDDLARGVRETPLTSRITNTITPKFGSISFPRFDGMSDPHDHLLQYKHVVQSTNIPTDMLNDMMCKLFAQSLKGAALRWFCNLPAKSIYSFDELSLEFMRSYSVHIQSGKTTKDLWGVIQGPHESLRAYIKRFSKAISEISGLDDGTAREALKKGLRHRSLFKNKICARYPPTIQDALHRAKAKSFRRERSRPQRRTEHRVERTTRRDQKRSLSPPKYALGISPSELIAYLKRQDFVTWPKKLPENPARDTTKYCEFHRDHGHHTIDCRALRAEVAKLLKKGHLREFLTDKGRETYGLGSESKERRVVQQIEDTPSPPPVRKTIGVIFGGSIYSGDSVTSIKSYRRKAT</sequence>
<dbReference type="Pfam" id="PF03732">
    <property type="entry name" value="Retrotrans_gag"/>
    <property type="match status" value="1"/>
</dbReference>
<evidence type="ECO:0000313" key="5">
    <source>
        <dbReference type="Proteomes" id="UP001187192"/>
    </source>
</evidence>
<feature type="region of interest" description="Disordered" evidence="2">
    <location>
        <begin position="156"/>
        <end position="191"/>
    </location>
</feature>
<name>A0AA88EBI5_FICCA</name>
<comment type="caution">
    <text evidence="4">The sequence shown here is derived from an EMBL/GenBank/DDBJ whole genome shotgun (WGS) entry which is preliminary data.</text>
</comment>
<protein>
    <recommendedName>
        <fullName evidence="3">Retrotransposon gag domain-containing protein</fullName>
    </recommendedName>
</protein>
<feature type="compositionally biased region" description="Basic and acidic residues" evidence="2">
    <location>
        <begin position="1"/>
        <end position="12"/>
    </location>
</feature>
<feature type="coiled-coil region" evidence="1">
    <location>
        <begin position="38"/>
        <end position="72"/>
    </location>
</feature>
<gene>
    <name evidence="4" type="ORF">TIFTF001_052649</name>
</gene>
<keyword evidence="5" id="KW-1185">Reference proteome</keyword>
<dbReference type="Proteomes" id="UP001187192">
    <property type="component" value="Unassembled WGS sequence"/>
</dbReference>
<keyword evidence="1" id="KW-0175">Coiled coil</keyword>
<reference evidence="4" key="1">
    <citation type="submission" date="2023-07" db="EMBL/GenBank/DDBJ databases">
        <title>draft genome sequence of fig (Ficus carica).</title>
        <authorList>
            <person name="Takahashi T."/>
            <person name="Nishimura K."/>
        </authorList>
    </citation>
    <scope>NUCLEOTIDE SEQUENCE</scope>
</reference>
<evidence type="ECO:0000256" key="1">
    <source>
        <dbReference type="SAM" id="Coils"/>
    </source>
</evidence>
<evidence type="ECO:0000259" key="3">
    <source>
        <dbReference type="Pfam" id="PF03732"/>
    </source>
</evidence>
<feature type="compositionally biased region" description="Polar residues" evidence="2">
    <location>
        <begin position="162"/>
        <end position="183"/>
    </location>
</feature>
<dbReference type="PANTHER" id="PTHR33223:SF10">
    <property type="entry name" value="AMINOTRANSFERASE-LIKE PLANT MOBILE DOMAIN-CONTAINING PROTEIN"/>
    <property type="match status" value="1"/>
</dbReference>
<feature type="region of interest" description="Disordered" evidence="2">
    <location>
        <begin position="419"/>
        <end position="454"/>
    </location>
</feature>
<feature type="region of interest" description="Disordered" evidence="2">
    <location>
        <begin position="89"/>
        <end position="108"/>
    </location>
</feature>
<dbReference type="InterPro" id="IPR005162">
    <property type="entry name" value="Retrotrans_gag_dom"/>
</dbReference>
<proteinExistence type="predicted"/>
<accession>A0AA88EBI5</accession>